<comment type="caution">
    <text evidence="5">The sequence shown here is derived from an EMBL/GenBank/DDBJ whole genome shotgun (WGS) entry which is preliminary data.</text>
</comment>
<keyword evidence="2 4" id="KW-1133">Transmembrane helix</keyword>
<evidence type="ECO:0000256" key="4">
    <source>
        <dbReference type="SAM" id="Phobius"/>
    </source>
</evidence>
<dbReference type="SUPFAM" id="SSF103473">
    <property type="entry name" value="MFS general substrate transporter"/>
    <property type="match status" value="1"/>
</dbReference>
<reference evidence="6" key="1">
    <citation type="submission" date="2012-11" db="EMBL/GenBank/DDBJ databases">
        <authorList>
            <person name="Singh A."/>
            <person name="Pinnaka A.K."/>
            <person name="Vaidya B."/>
        </authorList>
    </citation>
    <scope>NUCLEOTIDE SEQUENCE [LARGE SCALE GENOMIC DNA]</scope>
    <source>
        <strain evidence="6">AK23</strain>
    </source>
</reference>
<feature type="transmembrane region" description="Helical" evidence="4">
    <location>
        <begin position="169"/>
        <end position="190"/>
    </location>
</feature>
<evidence type="ECO:0000313" key="6">
    <source>
        <dbReference type="Proteomes" id="UP000019464"/>
    </source>
</evidence>
<organism evidence="5 6">
    <name type="scientific">Nitrincola nitratireducens</name>
    <dbReference type="NCBI Taxonomy" id="1229521"/>
    <lineage>
        <taxon>Bacteria</taxon>
        <taxon>Pseudomonadati</taxon>
        <taxon>Pseudomonadota</taxon>
        <taxon>Gammaproteobacteria</taxon>
        <taxon>Oceanospirillales</taxon>
        <taxon>Oceanospirillaceae</taxon>
        <taxon>Nitrincola</taxon>
    </lineage>
</organism>
<feature type="transmembrane region" description="Helical" evidence="4">
    <location>
        <begin position="139"/>
        <end position="157"/>
    </location>
</feature>
<dbReference type="InterPro" id="IPR036259">
    <property type="entry name" value="MFS_trans_sf"/>
</dbReference>
<dbReference type="Gene3D" id="1.20.1250.20">
    <property type="entry name" value="MFS general substrate transporter like domains"/>
    <property type="match status" value="1"/>
</dbReference>
<accession>W9V3C2</accession>
<proteinExistence type="predicted"/>
<dbReference type="OrthoDB" id="2810795at2"/>
<evidence type="ECO:0000256" key="1">
    <source>
        <dbReference type="ARBA" id="ARBA00022692"/>
    </source>
</evidence>
<keyword evidence="1 4" id="KW-0812">Transmembrane</keyword>
<feature type="transmembrane region" description="Helical" evidence="4">
    <location>
        <begin position="54"/>
        <end position="75"/>
    </location>
</feature>
<evidence type="ECO:0000256" key="3">
    <source>
        <dbReference type="ARBA" id="ARBA00023136"/>
    </source>
</evidence>
<feature type="transmembrane region" description="Helical" evidence="4">
    <location>
        <begin position="112"/>
        <end position="132"/>
    </location>
</feature>
<dbReference type="STRING" id="1229521.D791_01568"/>
<feature type="transmembrane region" description="Helical" evidence="4">
    <location>
        <begin position="82"/>
        <end position="100"/>
    </location>
</feature>
<dbReference type="InterPro" id="IPR011701">
    <property type="entry name" value="MFS"/>
</dbReference>
<name>W9V3C2_9GAMM</name>
<dbReference type="Proteomes" id="UP000019464">
    <property type="component" value="Unassembled WGS sequence"/>
</dbReference>
<gene>
    <name evidence="5" type="ORF">D791_01568</name>
</gene>
<evidence type="ECO:0000256" key="2">
    <source>
        <dbReference type="ARBA" id="ARBA00022989"/>
    </source>
</evidence>
<dbReference type="EMBL" id="AONB01000006">
    <property type="protein sequence ID" value="EXJ11436.1"/>
    <property type="molecule type" value="Genomic_DNA"/>
</dbReference>
<dbReference type="Pfam" id="PF07690">
    <property type="entry name" value="MFS_1"/>
    <property type="match status" value="1"/>
</dbReference>
<feature type="transmembrane region" description="Helical" evidence="4">
    <location>
        <begin position="211"/>
        <end position="231"/>
    </location>
</feature>
<protein>
    <submittedName>
        <fullName evidence="5">Arabinose efflux permease</fullName>
    </submittedName>
</protein>
<sequence>MLNRSISRKLPVSNPLSYLFLAFIAMAGLSYINFLPGVVNALAGGIGFNEAEAGQIVALNGYGALLGSTVAIFLVRRIQWQTVMFISFTLLALTDISTLWVENYSIMLGWRFLAGILGGLCVGTGFSVLARLNNPDRAFGTLLFIQFSIGSIVMYGLPTLEEMLNAYAVFYVMAGLILISLALMPFLPALPLDSKSISQSMPLAKLFGKPLLLLLAILSYLTAASAIYAYVGSSVWAPILRLKM</sequence>
<evidence type="ECO:0000313" key="5">
    <source>
        <dbReference type="EMBL" id="EXJ11436.1"/>
    </source>
</evidence>
<keyword evidence="6" id="KW-1185">Reference proteome</keyword>
<keyword evidence="3 4" id="KW-0472">Membrane</keyword>
<dbReference type="GO" id="GO:0022857">
    <property type="term" value="F:transmembrane transporter activity"/>
    <property type="evidence" value="ECO:0007669"/>
    <property type="project" value="InterPro"/>
</dbReference>
<feature type="transmembrane region" description="Helical" evidence="4">
    <location>
        <begin position="12"/>
        <end position="34"/>
    </location>
</feature>
<reference evidence="5 6" key="2">
    <citation type="journal article" date="2015" name="Syst. Appl. Microbiol.">
        <title>Nitrincola nitratireducens sp. nov. isolated from a haloalkaline crater lake.</title>
        <authorList>
            <person name="Singh A."/>
            <person name="Vaidya B."/>
            <person name="Tanuku N.R."/>
            <person name="Pinnaka A.K."/>
        </authorList>
    </citation>
    <scope>NUCLEOTIDE SEQUENCE [LARGE SCALE GENOMIC DNA]</scope>
    <source>
        <strain evidence="5 6">AK23</strain>
    </source>
</reference>
<dbReference type="PATRIC" id="fig|1229521.3.peg.1590"/>
<dbReference type="AlphaFoldDB" id="W9V3C2"/>
<dbReference type="RefSeq" id="WP_036509700.1">
    <property type="nucleotide sequence ID" value="NZ_AONB01000006.1"/>
</dbReference>